<evidence type="ECO:0000256" key="2">
    <source>
        <dbReference type="SAM" id="Phobius"/>
    </source>
</evidence>
<dbReference type="Pfam" id="PF18758">
    <property type="entry name" value="KDZ"/>
    <property type="match status" value="1"/>
</dbReference>
<dbReference type="InterPro" id="IPR040521">
    <property type="entry name" value="KDZ"/>
</dbReference>
<comment type="caution">
    <text evidence="4">The sequence shown here is derived from an EMBL/GenBank/DDBJ whole genome shotgun (WGS) entry which is preliminary data.</text>
</comment>
<reference evidence="4" key="1">
    <citation type="submission" date="2023-03" db="EMBL/GenBank/DDBJ databases">
        <title>Massive genome expansion in bonnet fungi (Mycena s.s.) driven by repeated elements and novel gene families across ecological guilds.</title>
        <authorList>
            <consortium name="Lawrence Berkeley National Laboratory"/>
            <person name="Harder C.B."/>
            <person name="Miyauchi S."/>
            <person name="Viragh M."/>
            <person name="Kuo A."/>
            <person name="Thoen E."/>
            <person name="Andreopoulos B."/>
            <person name="Lu D."/>
            <person name="Skrede I."/>
            <person name="Drula E."/>
            <person name="Henrissat B."/>
            <person name="Morin E."/>
            <person name="Kohler A."/>
            <person name="Barry K."/>
            <person name="LaButti K."/>
            <person name="Morin E."/>
            <person name="Salamov A."/>
            <person name="Lipzen A."/>
            <person name="Mereny Z."/>
            <person name="Hegedus B."/>
            <person name="Baldrian P."/>
            <person name="Stursova M."/>
            <person name="Weitz H."/>
            <person name="Taylor A."/>
            <person name="Grigoriev I.V."/>
            <person name="Nagy L.G."/>
            <person name="Martin F."/>
            <person name="Kauserud H."/>
        </authorList>
    </citation>
    <scope>NUCLEOTIDE SEQUENCE</scope>
    <source>
        <strain evidence="4">CBHHK200</strain>
    </source>
</reference>
<evidence type="ECO:0000313" key="4">
    <source>
        <dbReference type="EMBL" id="KAJ7019382.1"/>
    </source>
</evidence>
<dbReference type="Proteomes" id="UP001218188">
    <property type="component" value="Unassembled WGS sequence"/>
</dbReference>
<evidence type="ECO:0000256" key="1">
    <source>
        <dbReference type="SAM" id="MobiDB-lite"/>
    </source>
</evidence>
<proteinExistence type="predicted"/>
<evidence type="ECO:0000259" key="3">
    <source>
        <dbReference type="Pfam" id="PF18803"/>
    </source>
</evidence>
<gene>
    <name evidence="4" type="ORF">C8F04DRAFT_1197732</name>
</gene>
<keyword evidence="2" id="KW-0812">Transmembrane</keyword>
<name>A0AAD6S2I2_9AGAR</name>
<evidence type="ECO:0000313" key="5">
    <source>
        <dbReference type="Proteomes" id="UP001218188"/>
    </source>
</evidence>
<accession>A0AAD6S2I2</accession>
<keyword evidence="2" id="KW-1133">Transmembrane helix</keyword>
<feature type="transmembrane region" description="Helical" evidence="2">
    <location>
        <begin position="372"/>
        <end position="393"/>
    </location>
</feature>
<dbReference type="InterPro" id="IPR041457">
    <property type="entry name" value="CxC2_KDZ-assoc"/>
</dbReference>
<keyword evidence="2" id="KW-0472">Membrane</keyword>
<dbReference type="Pfam" id="PF18803">
    <property type="entry name" value="CxC2"/>
    <property type="match status" value="1"/>
</dbReference>
<organism evidence="4 5">
    <name type="scientific">Mycena alexandri</name>
    <dbReference type="NCBI Taxonomy" id="1745969"/>
    <lineage>
        <taxon>Eukaryota</taxon>
        <taxon>Fungi</taxon>
        <taxon>Dikarya</taxon>
        <taxon>Basidiomycota</taxon>
        <taxon>Agaricomycotina</taxon>
        <taxon>Agaricomycetes</taxon>
        <taxon>Agaricomycetidae</taxon>
        <taxon>Agaricales</taxon>
        <taxon>Marasmiineae</taxon>
        <taxon>Mycenaceae</taxon>
        <taxon>Mycena</taxon>
    </lineage>
</organism>
<keyword evidence="5" id="KW-1185">Reference proteome</keyword>
<feature type="non-terminal residue" evidence="4">
    <location>
        <position position="1"/>
    </location>
</feature>
<feature type="compositionally biased region" description="Basic and acidic residues" evidence="1">
    <location>
        <begin position="19"/>
        <end position="41"/>
    </location>
</feature>
<feature type="region of interest" description="Disordered" evidence="1">
    <location>
        <begin position="1"/>
        <end position="52"/>
    </location>
</feature>
<protein>
    <recommendedName>
        <fullName evidence="3">CxC2-like cysteine cluster KDZ transposase-associated domain-containing protein</fullName>
    </recommendedName>
</protein>
<dbReference type="AlphaFoldDB" id="A0AAD6S2I2"/>
<feature type="domain" description="CxC2-like cysteine cluster KDZ transposase-associated" evidence="3">
    <location>
        <begin position="185"/>
        <end position="228"/>
    </location>
</feature>
<dbReference type="EMBL" id="JARJCM010000295">
    <property type="protein sequence ID" value="KAJ7019382.1"/>
    <property type="molecule type" value="Genomic_DNA"/>
</dbReference>
<sequence length="455" mass="50585">MSRRGGRGGAPCKPTLYTHEPDRASVVRISSDGRRAHERPAAVKPQTSTPAHFQEDWAGNAAFEDLDNGGYAMGDDSLPPEVQGPEGDGITVCLPPKAKQYANSTWVGHRDEYLDKMLHLEGRGDFAVYSACGGCGAARPAFRCKHQSCYGPGMFCQLCIVARHQVLPTHWIQEWTGDFFKRVSLSTLGLVVQLGHTPGAACPTMRRGRYKFTLIDVNGLHNVANMNCLGKISSYHFLRSLELLTNADGLSPTPHRMMEGMKRAGRGHDDSGVGSTAQGKLALLFRGCPQPGKNLPDGWDKIDWKTRDPIIDDGLGYFCNRSAYKTWLRGHVDEQEISTCSGFQAMFLANAKRIKGLSSTGVGGVTYSNMDFIYFSAILNTIILWIILSYDIACQYSKNFWTRMGKLPDYMKVDVEKISMWFKVPNFHILGHKWPCHSPFSFHWMWGAGMTDGED</sequence>